<protein>
    <submittedName>
        <fullName evidence="2">Uncharacterized protein</fullName>
    </submittedName>
</protein>
<evidence type="ECO:0000313" key="2">
    <source>
        <dbReference type="EMBL" id="WAQ82138.1"/>
    </source>
</evidence>
<name>A0ABY7CCP9_9BASI</name>
<sequence length="167" mass="18626">MWKPMFQEVYVVSVSDQQVKSASVITRPGEANSPRNVSEMSADPMHVPATEEESSAVIRYKVPATEVGSYSRCTGYRRGIILDGAPDLSFALADSLTTRRQALNNPVQTASSRQEAILLETRYCLYRVGEEDSSWTGKSMNRGQHRHIFPAKTTQKSPLQSAQTMRK</sequence>
<accession>A0ABY7CCP9</accession>
<dbReference type="GeneID" id="77807370"/>
<evidence type="ECO:0000313" key="3">
    <source>
        <dbReference type="Proteomes" id="UP001164743"/>
    </source>
</evidence>
<proteinExistence type="predicted"/>
<dbReference type="Proteomes" id="UP001164743">
    <property type="component" value="Chromosome 2A"/>
</dbReference>
<gene>
    <name evidence="2" type="ORF">PtA15_2A452</name>
</gene>
<organism evidence="2 3">
    <name type="scientific">Puccinia triticina</name>
    <dbReference type="NCBI Taxonomy" id="208348"/>
    <lineage>
        <taxon>Eukaryota</taxon>
        <taxon>Fungi</taxon>
        <taxon>Dikarya</taxon>
        <taxon>Basidiomycota</taxon>
        <taxon>Pucciniomycotina</taxon>
        <taxon>Pucciniomycetes</taxon>
        <taxon>Pucciniales</taxon>
        <taxon>Pucciniaceae</taxon>
        <taxon>Puccinia</taxon>
    </lineage>
</organism>
<feature type="region of interest" description="Disordered" evidence="1">
    <location>
        <begin position="134"/>
        <end position="167"/>
    </location>
</feature>
<dbReference type="EMBL" id="CP110422">
    <property type="protein sequence ID" value="WAQ82138.1"/>
    <property type="molecule type" value="Genomic_DNA"/>
</dbReference>
<evidence type="ECO:0000256" key="1">
    <source>
        <dbReference type="SAM" id="MobiDB-lite"/>
    </source>
</evidence>
<feature type="compositionally biased region" description="Polar residues" evidence="1">
    <location>
        <begin position="152"/>
        <end position="167"/>
    </location>
</feature>
<reference evidence="2" key="1">
    <citation type="submission" date="2022-10" db="EMBL/GenBank/DDBJ databases">
        <title>Puccinia triticina Genome sequencing and assembly.</title>
        <authorList>
            <person name="Li C."/>
        </authorList>
    </citation>
    <scope>NUCLEOTIDE SEQUENCE</scope>
    <source>
        <strain evidence="2">Pt15</strain>
    </source>
</reference>
<dbReference type="RefSeq" id="XP_053017693.1">
    <property type="nucleotide sequence ID" value="XM_053166475.1"/>
</dbReference>
<keyword evidence="3" id="KW-1185">Reference proteome</keyword>